<feature type="transmembrane region" description="Helical" evidence="1">
    <location>
        <begin position="122"/>
        <end position="143"/>
    </location>
</feature>
<feature type="transmembrane region" description="Helical" evidence="1">
    <location>
        <begin position="175"/>
        <end position="192"/>
    </location>
</feature>
<evidence type="ECO:0000313" key="2">
    <source>
        <dbReference type="EMBL" id="GGJ36879.1"/>
    </source>
</evidence>
<accession>A0A917KZ49</accession>
<keyword evidence="1" id="KW-0472">Membrane</keyword>
<dbReference type="AlphaFoldDB" id="A0A917KZ49"/>
<evidence type="ECO:0000313" key="3">
    <source>
        <dbReference type="Proteomes" id="UP000625682"/>
    </source>
</evidence>
<evidence type="ECO:0000256" key="1">
    <source>
        <dbReference type="SAM" id="Phobius"/>
    </source>
</evidence>
<organism evidence="2 3">
    <name type="scientific">Streptomyces lacrimifluminis</name>
    <dbReference type="NCBI Taxonomy" id="1500077"/>
    <lineage>
        <taxon>Bacteria</taxon>
        <taxon>Bacillati</taxon>
        <taxon>Actinomycetota</taxon>
        <taxon>Actinomycetes</taxon>
        <taxon>Kitasatosporales</taxon>
        <taxon>Streptomycetaceae</taxon>
        <taxon>Streptomyces</taxon>
    </lineage>
</organism>
<feature type="transmembrane region" description="Helical" evidence="1">
    <location>
        <begin position="39"/>
        <end position="59"/>
    </location>
</feature>
<feature type="transmembrane region" description="Helical" evidence="1">
    <location>
        <begin position="150"/>
        <end position="169"/>
    </location>
</feature>
<dbReference type="RefSeq" id="WP_189148457.1">
    <property type="nucleotide sequence ID" value="NZ_BAABER010000010.1"/>
</dbReference>
<keyword evidence="1" id="KW-1133">Transmembrane helix</keyword>
<comment type="caution">
    <text evidence="2">The sequence shown here is derived from an EMBL/GenBank/DDBJ whole genome shotgun (WGS) entry which is preliminary data.</text>
</comment>
<feature type="transmembrane region" description="Helical" evidence="1">
    <location>
        <begin position="66"/>
        <end position="84"/>
    </location>
</feature>
<gene>
    <name evidence="2" type="ORF">GCM10012282_37030</name>
</gene>
<proteinExistence type="predicted"/>
<name>A0A917KZ49_9ACTN</name>
<dbReference type="Proteomes" id="UP000625682">
    <property type="component" value="Unassembled WGS sequence"/>
</dbReference>
<reference evidence="2" key="1">
    <citation type="journal article" date="2014" name="Int. J. Syst. Evol. Microbiol.">
        <title>Complete genome sequence of Corynebacterium casei LMG S-19264T (=DSM 44701T), isolated from a smear-ripened cheese.</title>
        <authorList>
            <consortium name="US DOE Joint Genome Institute (JGI-PGF)"/>
            <person name="Walter F."/>
            <person name="Albersmeier A."/>
            <person name="Kalinowski J."/>
            <person name="Ruckert C."/>
        </authorList>
    </citation>
    <scope>NUCLEOTIDE SEQUENCE</scope>
    <source>
        <strain evidence="2">CGMCC 4.7272</strain>
    </source>
</reference>
<keyword evidence="1" id="KW-0812">Transmembrane</keyword>
<keyword evidence="3" id="KW-1185">Reference proteome</keyword>
<reference evidence="2" key="2">
    <citation type="submission" date="2020-09" db="EMBL/GenBank/DDBJ databases">
        <authorList>
            <person name="Sun Q."/>
            <person name="Zhou Y."/>
        </authorList>
    </citation>
    <scope>NUCLEOTIDE SEQUENCE</scope>
    <source>
        <strain evidence="2">CGMCC 4.7272</strain>
    </source>
</reference>
<protein>
    <submittedName>
        <fullName evidence="2">Uncharacterized protein</fullName>
    </submittedName>
</protein>
<dbReference type="EMBL" id="BMMU01000011">
    <property type="protein sequence ID" value="GGJ36879.1"/>
    <property type="molecule type" value="Genomic_DNA"/>
</dbReference>
<sequence length="209" mass="21789">MLTLRKIALATAAPLALATAGIAHPHGLSRSTAADWIQLHVVLLPVFPLLTIGLLVPLWHRPRRDPAGAATVLAWVGAFVYATFYTGLDAVAGIAAGTAVEHTAGTESLGPVKHPLYDMGEALGQVGAYALIGAVLATAVALFPRHGARVVPGTVVLLAAGWSFTDSHIFWPRGVWTMLAFALGFALLVWGTDRTAPAGRPASPSPLRV</sequence>